<comment type="caution">
    <text evidence="1">The sequence shown here is derived from an EMBL/GenBank/DDBJ whole genome shotgun (WGS) entry which is preliminary data.</text>
</comment>
<evidence type="ECO:0000313" key="1">
    <source>
        <dbReference type="EMBL" id="MEW9808812.1"/>
    </source>
</evidence>
<protein>
    <recommendedName>
        <fullName evidence="3">AMP-dependent synthetase/ligase domain-containing protein</fullName>
    </recommendedName>
</protein>
<dbReference type="SUPFAM" id="SSF56801">
    <property type="entry name" value="Acetyl-CoA synthetase-like"/>
    <property type="match status" value="1"/>
</dbReference>
<dbReference type="RefSeq" id="WP_367726051.1">
    <property type="nucleotide sequence ID" value="NZ_JBFOCI010000042.1"/>
</dbReference>
<keyword evidence="2" id="KW-1185">Reference proteome</keyword>
<accession>A0ABV3R772</accession>
<gene>
    <name evidence="1" type="ORF">ABUE31_22765</name>
</gene>
<organism evidence="1 2">
    <name type="scientific">Mesorhizobium marinum</name>
    <dbReference type="NCBI Taxonomy" id="3228790"/>
    <lineage>
        <taxon>Bacteria</taxon>
        <taxon>Pseudomonadati</taxon>
        <taxon>Pseudomonadota</taxon>
        <taxon>Alphaproteobacteria</taxon>
        <taxon>Hyphomicrobiales</taxon>
        <taxon>Phyllobacteriaceae</taxon>
        <taxon>Mesorhizobium</taxon>
    </lineage>
</organism>
<feature type="non-terminal residue" evidence="1">
    <location>
        <position position="118"/>
    </location>
</feature>
<reference evidence="1 2" key="1">
    <citation type="submission" date="2024-06" db="EMBL/GenBank/DDBJ databases">
        <authorList>
            <person name="Tuo L."/>
        </authorList>
    </citation>
    <scope>NUCLEOTIDE SEQUENCE [LARGE SCALE GENOMIC DNA]</scope>
    <source>
        <strain evidence="1 2">ZMM04-5</strain>
    </source>
</reference>
<dbReference type="Proteomes" id="UP001556196">
    <property type="component" value="Unassembled WGS sequence"/>
</dbReference>
<evidence type="ECO:0000313" key="2">
    <source>
        <dbReference type="Proteomes" id="UP001556196"/>
    </source>
</evidence>
<sequence>MVDTNFLEIIISSASSKPSDEVILVLVLSDRQINLTAGELLEGISGYCQGARNLGIEAGDRVFVLPGHNGETVLAFLGLICLGAVPCILPYPTQSTKDYVVDLANELVSETGARWLVT</sequence>
<proteinExistence type="predicted"/>
<evidence type="ECO:0008006" key="3">
    <source>
        <dbReference type="Google" id="ProtNLM"/>
    </source>
</evidence>
<name>A0ABV3R772_9HYPH</name>
<dbReference type="InterPro" id="IPR042099">
    <property type="entry name" value="ANL_N_sf"/>
</dbReference>
<dbReference type="Gene3D" id="3.40.50.12780">
    <property type="entry name" value="N-terminal domain of ligase-like"/>
    <property type="match status" value="1"/>
</dbReference>
<dbReference type="EMBL" id="JBFOCI010000042">
    <property type="protein sequence ID" value="MEW9808812.1"/>
    <property type="molecule type" value="Genomic_DNA"/>
</dbReference>